<evidence type="ECO:0000256" key="3">
    <source>
        <dbReference type="ARBA" id="ARBA00023163"/>
    </source>
</evidence>
<dbReference type="Pfam" id="PF13404">
    <property type="entry name" value="HTH_AsnC-type"/>
    <property type="match status" value="1"/>
</dbReference>
<name>A0ABR9BMQ2_9GAMM</name>
<dbReference type="PANTHER" id="PTHR30154:SF34">
    <property type="entry name" value="TRANSCRIPTIONAL REGULATOR AZLB"/>
    <property type="match status" value="1"/>
</dbReference>
<organism evidence="5 6">
    <name type="scientific">Photobacterium arenosum</name>
    <dbReference type="NCBI Taxonomy" id="2774143"/>
    <lineage>
        <taxon>Bacteria</taxon>
        <taxon>Pseudomonadati</taxon>
        <taxon>Pseudomonadota</taxon>
        <taxon>Gammaproteobacteria</taxon>
        <taxon>Vibrionales</taxon>
        <taxon>Vibrionaceae</taxon>
        <taxon>Photobacterium</taxon>
    </lineage>
</organism>
<comment type="caution">
    <text evidence="5">The sequence shown here is derived from an EMBL/GenBank/DDBJ whole genome shotgun (WGS) entry which is preliminary data.</text>
</comment>
<feature type="domain" description="HTH asnC-type" evidence="4">
    <location>
        <begin position="4"/>
        <end position="55"/>
    </location>
</feature>
<dbReference type="Proteomes" id="UP000649768">
    <property type="component" value="Unassembled WGS sequence"/>
</dbReference>
<reference evidence="5 6" key="1">
    <citation type="submission" date="2020-09" db="EMBL/GenBank/DDBJ databases">
        <title>Photobacterium sp. CAU 1568 isolated from sand of Sido Beach.</title>
        <authorList>
            <person name="Kim W."/>
        </authorList>
    </citation>
    <scope>NUCLEOTIDE SEQUENCE [LARGE SCALE GENOMIC DNA]</scope>
    <source>
        <strain evidence="5 6">CAU 1568</strain>
    </source>
</reference>
<dbReference type="PROSITE" id="PS50956">
    <property type="entry name" value="HTH_ASNC_2"/>
    <property type="match status" value="1"/>
</dbReference>
<keyword evidence="3" id="KW-0804">Transcription</keyword>
<gene>
    <name evidence="5" type="ORF">IFO68_09310</name>
</gene>
<dbReference type="InterPro" id="IPR019888">
    <property type="entry name" value="Tscrpt_reg_AsnC-like"/>
</dbReference>
<dbReference type="SUPFAM" id="SSF46785">
    <property type="entry name" value="Winged helix' DNA-binding domain"/>
    <property type="match status" value="1"/>
</dbReference>
<sequence length="146" mass="16790">MMNLDKVDMKIIELLRNNSRESIQKVAEQVNLSRSAVDKRIQTLIQENVITGFTISTCFDQRLSPSDDIHSYLLIKSGSVDCKQIFKHLKSAGYDFQFESIYGEFDCLIRVNSTRLPLLYEIKKFIIDIGGIESIHILPVLDIKHE</sequence>
<evidence type="ECO:0000256" key="2">
    <source>
        <dbReference type="ARBA" id="ARBA00023125"/>
    </source>
</evidence>
<evidence type="ECO:0000313" key="6">
    <source>
        <dbReference type="Proteomes" id="UP000649768"/>
    </source>
</evidence>
<evidence type="ECO:0000313" key="5">
    <source>
        <dbReference type="EMBL" id="MBD8512887.1"/>
    </source>
</evidence>
<proteinExistence type="predicted"/>
<dbReference type="InterPro" id="IPR000485">
    <property type="entry name" value="AsnC-type_HTH_dom"/>
</dbReference>
<dbReference type="InterPro" id="IPR036388">
    <property type="entry name" value="WH-like_DNA-bd_sf"/>
</dbReference>
<evidence type="ECO:0000259" key="4">
    <source>
        <dbReference type="PROSITE" id="PS50956"/>
    </source>
</evidence>
<dbReference type="PANTHER" id="PTHR30154">
    <property type="entry name" value="LEUCINE-RESPONSIVE REGULATORY PROTEIN"/>
    <property type="match status" value="1"/>
</dbReference>
<dbReference type="InterPro" id="IPR036390">
    <property type="entry name" value="WH_DNA-bd_sf"/>
</dbReference>
<accession>A0ABR9BMQ2</accession>
<dbReference type="RefSeq" id="WP_192015641.1">
    <property type="nucleotide sequence ID" value="NZ_JACYTP010000004.1"/>
</dbReference>
<dbReference type="Gene3D" id="1.10.10.10">
    <property type="entry name" value="Winged helix-like DNA-binding domain superfamily/Winged helix DNA-binding domain"/>
    <property type="match status" value="1"/>
</dbReference>
<keyword evidence="1" id="KW-0805">Transcription regulation</keyword>
<evidence type="ECO:0000256" key="1">
    <source>
        <dbReference type="ARBA" id="ARBA00023015"/>
    </source>
</evidence>
<protein>
    <submittedName>
        <fullName evidence="5">Lrp/AsnC family transcriptional regulator</fullName>
    </submittedName>
</protein>
<dbReference type="EMBL" id="JACYTP010000004">
    <property type="protein sequence ID" value="MBD8512887.1"/>
    <property type="molecule type" value="Genomic_DNA"/>
</dbReference>
<dbReference type="SMART" id="SM00344">
    <property type="entry name" value="HTH_ASNC"/>
    <property type="match status" value="1"/>
</dbReference>
<keyword evidence="6" id="KW-1185">Reference proteome</keyword>
<keyword evidence="2" id="KW-0238">DNA-binding</keyword>
<dbReference type="PRINTS" id="PR00033">
    <property type="entry name" value="HTHASNC"/>
</dbReference>